<evidence type="ECO:0000313" key="2">
    <source>
        <dbReference type="Proteomes" id="UP000481030"/>
    </source>
</evidence>
<comment type="caution">
    <text evidence="1">The sequence shown here is derived from an EMBL/GenBank/DDBJ whole genome shotgun (WGS) entry which is preliminary data.</text>
</comment>
<dbReference type="Pfam" id="PF13040">
    <property type="entry name" value="Fur_reg_FbpB"/>
    <property type="match status" value="1"/>
</dbReference>
<dbReference type="AlphaFoldDB" id="A0A6L3UZH4"/>
<reference evidence="1 2" key="1">
    <citation type="journal article" date="2016" name="Antonie Van Leeuwenhoek">
        <title>Bacillus depressus sp. nov., isolated from soil of a sunflower field.</title>
        <authorList>
            <person name="Wei X."/>
            <person name="Xin D."/>
            <person name="Xin Y."/>
            <person name="Zhang H."/>
            <person name="Wang T."/>
            <person name="Zhang J."/>
        </authorList>
    </citation>
    <scope>NUCLEOTIDE SEQUENCE [LARGE SCALE GENOMIC DNA]</scope>
    <source>
        <strain evidence="1 2">BZ1</strain>
    </source>
</reference>
<gene>
    <name evidence="1" type="ORF">F7731_21800</name>
</gene>
<evidence type="ECO:0000313" key="1">
    <source>
        <dbReference type="EMBL" id="KAB2329806.1"/>
    </source>
</evidence>
<proteinExistence type="predicted"/>
<dbReference type="InterPro" id="IPR025004">
    <property type="entry name" value="SenN/SenS"/>
</dbReference>
<sequence>MDLTESFNITDFSELVIENKKELLNNKQ</sequence>
<dbReference type="EMBL" id="WBOS01000017">
    <property type="protein sequence ID" value="KAB2329806.1"/>
    <property type="molecule type" value="Genomic_DNA"/>
</dbReference>
<accession>A0A6L3UZH4</accession>
<name>A0A6L3UZH4_9BACI</name>
<protein>
    <submittedName>
        <fullName evidence="1">FbpB family small basic protein</fullName>
    </submittedName>
</protein>
<dbReference type="Proteomes" id="UP000481030">
    <property type="component" value="Unassembled WGS sequence"/>
</dbReference>
<keyword evidence="2" id="KW-1185">Reference proteome</keyword>
<organism evidence="1 2">
    <name type="scientific">Cytobacillus depressus</name>
    <dbReference type="NCBI Taxonomy" id="1602942"/>
    <lineage>
        <taxon>Bacteria</taxon>
        <taxon>Bacillati</taxon>
        <taxon>Bacillota</taxon>
        <taxon>Bacilli</taxon>
        <taxon>Bacillales</taxon>
        <taxon>Bacillaceae</taxon>
        <taxon>Cytobacillus</taxon>
    </lineage>
</organism>